<dbReference type="InterPro" id="IPR013106">
    <property type="entry name" value="Ig_V-set"/>
</dbReference>
<evidence type="ECO:0000256" key="6">
    <source>
        <dbReference type="ARBA" id="ARBA00023180"/>
    </source>
</evidence>
<dbReference type="PANTHER" id="PTHR19339">
    <property type="entry name" value="T CELL RECEPTOR ALPHA VARIABLE 39"/>
    <property type="match status" value="1"/>
</dbReference>
<dbReference type="SUPFAM" id="SSF48726">
    <property type="entry name" value="Immunoglobulin"/>
    <property type="match status" value="1"/>
</dbReference>
<dbReference type="GO" id="GO:0042101">
    <property type="term" value="C:T cell receptor complex"/>
    <property type="evidence" value="ECO:0007669"/>
    <property type="project" value="UniProtKB-KW"/>
</dbReference>
<dbReference type="Pfam" id="PF07686">
    <property type="entry name" value="V-set"/>
    <property type="match status" value="1"/>
</dbReference>
<dbReference type="GeneTree" id="ENSGT00940000153130"/>
<evidence type="ECO:0000259" key="10">
    <source>
        <dbReference type="PROSITE" id="PS50835"/>
    </source>
</evidence>
<evidence type="ECO:0000256" key="2">
    <source>
        <dbReference type="ARBA" id="ARBA00022475"/>
    </source>
</evidence>
<keyword evidence="3 9" id="KW-0732">Signal</keyword>
<keyword evidence="2" id="KW-1003">Cell membrane</keyword>
<accession>A0A452T6U9</accession>
<feature type="signal peptide" evidence="9">
    <location>
        <begin position="1"/>
        <end position="21"/>
    </location>
</feature>
<reference evidence="11" key="1">
    <citation type="submission" date="2019-03" db="UniProtKB">
        <authorList>
            <consortium name="Ensembl"/>
        </authorList>
    </citation>
    <scope>IDENTIFICATION</scope>
</reference>
<organism evidence="11">
    <name type="scientific">Ursus maritimus</name>
    <name type="common">Polar bear</name>
    <name type="synonym">Thalarctos maritimus</name>
    <dbReference type="NCBI Taxonomy" id="29073"/>
    <lineage>
        <taxon>Eukaryota</taxon>
        <taxon>Metazoa</taxon>
        <taxon>Chordata</taxon>
        <taxon>Craniata</taxon>
        <taxon>Vertebrata</taxon>
        <taxon>Euteleostomi</taxon>
        <taxon>Mammalia</taxon>
        <taxon>Eutheria</taxon>
        <taxon>Laurasiatheria</taxon>
        <taxon>Carnivora</taxon>
        <taxon>Caniformia</taxon>
        <taxon>Ursidae</taxon>
        <taxon>Ursus</taxon>
    </lineage>
</organism>
<evidence type="ECO:0000256" key="8">
    <source>
        <dbReference type="ARBA" id="ARBA00043266"/>
    </source>
</evidence>
<dbReference type="PANTHER" id="PTHR19339:SF2">
    <property type="entry name" value="T CELL RECEPTOR ALPHA VARIABLE 22"/>
    <property type="match status" value="1"/>
</dbReference>
<evidence type="ECO:0000313" key="11">
    <source>
        <dbReference type="Ensembl" id="ENSUMAP00000003623"/>
    </source>
</evidence>
<evidence type="ECO:0000256" key="5">
    <source>
        <dbReference type="ARBA" id="ARBA00023157"/>
    </source>
</evidence>
<sequence>MLLKFSVWILWIQLEWESTQQLEQSPRFRNTQEGENFTAYCNSMSTFPSLQWYRQKPGEGPVHLMTLSKGGEMKKHKSLTVWFGEARKDSSLLVIAAQPADAAIYLCAGPQCSRGTCHLHLNPAAGSVTPCSLAPLPTSLDMNSGNNRSLSWKHLLHLSRYFPHILENKIPLL</sequence>
<keyword evidence="5" id="KW-1015">Disulfide bond</keyword>
<protein>
    <recommendedName>
        <fullName evidence="10">Ig-like domain-containing protein</fullName>
    </recommendedName>
</protein>
<dbReference type="OMA" id="PRFRNTQ"/>
<dbReference type="Gene3D" id="2.60.40.10">
    <property type="entry name" value="Immunoglobulins"/>
    <property type="match status" value="1"/>
</dbReference>
<dbReference type="InterPro" id="IPR036179">
    <property type="entry name" value="Ig-like_dom_sf"/>
</dbReference>
<dbReference type="Ensembl" id="ENSUMAT00000004446.1">
    <property type="protein sequence ID" value="ENSUMAP00000003623.1"/>
    <property type="gene ID" value="ENSUMAG00000003009.1"/>
</dbReference>
<feature type="domain" description="Ig-like" evidence="10">
    <location>
        <begin position="20"/>
        <end position="107"/>
    </location>
</feature>
<feature type="chain" id="PRO_5019339353" description="Ig-like domain-containing protein" evidence="9">
    <location>
        <begin position="22"/>
        <end position="173"/>
    </location>
</feature>
<keyword evidence="6" id="KW-0325">Glycoprotein</keyword>
<evidence type="ECO:0000256" key="1">
    <source>
        <dbReference type="ARBA" id="ARBA00004236"/>
    </source>
</evidence>
<evidence type="ECO:0000256" key="4">
    <source>
        <dbReference type="ARBA" id="ARBA00023136"/>
    </source>
</evidence>
<dbReference type="InterPro" id="IPR051896">
    <property type="entry name" value="TCR_alpha_variable"/>
</dbReference>
<name>A0A452T6U9_URSMA</name>
<dbReference type="PROSITE" id="PS50835">
    <property type="entry name" value="IG_LIKE"/>
    <property type="match status" value="1"/>
</dbReference>
<keyword evidence="8" id="KW-1279">T cell receptor</keyword>
<dbReference type="AlphaFoldDB" id="A0A452T6U9"/>
<proteinExistence type="predicted"/>
<keyword evidence="4" id="KW-0472">Membrane</keyword>
<comment type="subunit">
    <text evidence="7">Alpha-beta TR is a heterodimer composed of an alpha and beta chain; disulfide-linked. The alpha-beta TR is associated with the transmembrane signaling CD3 coreceptor proteins to form the TR-CD3 (TcR or TCR). The assembly of alpha-beta TR heterodimers with CD3 occurs in the endoplasmic reticulum where a single alpha-beta TR heterodimer associates with one CD3D-CD3E heterodimer, one CD3G-CD3E heterodimer and one CD247 homodimer forming a stable octameric structure. CD3D-CD3E and CD3G-CD3E heterodimers preferentially associate with TR alpha and TR beta chains, respectively. The association of the CD247 homodimer is the last step of TcR assembly in the endoplasmic reticulum and is required for transport to the cell surface.</text>
</comment>
<evidence type="ECO:0000256" key="3">
    <source>
        <dbReference type="ARBA" id="ARBA00022729"/>
    </source>
</evidence>
<dbReference type="InterPro" id="IPR013783">
    <property type="entry name" value="Ig-like_fold"/>
</dbReference>
<comment type="subcellular location">
    <subcellularLocation>
        <location evidence="1">Cell membrane</location>
    </subcellularLocation>
</comment>
<evidence type="ECO:0000256" key="7">
    <source>
        <dbReference type="ARBA" id="ARBA00038651"/>
    </source>
</evidence>
<dbReference type="InterPro" id="IPR007110">
    <property type="entry name" value="Ig-like_dom"/>
</dbReference>
<evidence type="ECO:0000256" key="9">
    <source>
        <dbReference type="SAM" id="SignalP"/>
    </source>
</evidence>
<keyword evidence="8" id="KW-0391">Immunity</keyword>
<keyword evidence="8" id="KW-1064">Adaptive immunity</keyword>